<name>A0A0E9W7P0_ANGAN</name>
<sequence length="68" mass="7412">MSLVLPAAQGVPFVQWSTVRCVHDGGLRGCYRKASAGREHFVTTHIQCSTQCNCYVNAGMLESYCDSA</sequence>
<dbReference type="AlphaFoldDB" id="A0A0E9W7P0"/>
<reference evidence="1" key="1">
    <citation type="submission" date="2014-11" db="EMBL/GenBank/DDBJ databases">
        <authorList>
            <person name="Amaro Gonzalez C."/>
        </authorList>
    </citation>
    <scope>NUCLEOTIDE SEQUENCE</scope>
</reference>
<proteinExistence type="predicted"/>
<accession>A0A0E9W7P0</accession>
<protein>
    <submittedName>
        <fullName evidence="1">Uncharacterized protein</fullName>
    </submittedName>
</protein>
<reference evidence="1" key="2">
    <citation type="journal article" date="2015" name="Fish Shellfish Immunol.">
        <title>Early steps in the European eel (Anguilla anguilla)-Vibrio vulnificus interaction in the gills: Role of the RtxA13 toxin.</title>
        <authorList>
            <person name="Callol A."/>
            <person name="Pajuelo D."/>
            <person name="Ebbesson L."/>
            <person name="Teles M."/>
            <person name="MacKenzie S."/>
            <person name="Amaro C."/>
        </authorList>
    </citation>
    <scope>NUCLEOTIDE SEQUENCE</scope>
</reference>
<evidence type="ECO:0000313" key="1">
    <source>
        <dbReference type="EMBL" id="JAH86389.1"/>
    </source>
</evidence>
<organism evidence="1">
    <name type="scientific">Anguilla anguilla</name>
    <name type="common">European freshwater eel</name>
    <name type="synonym">Muraena anguilla</name>
    <dbReference type="NCBI Taxonomy" id="7936"/>
    <lineage>
        <taxon>Eukaryota</taxon>
        <taxon>Metazoa</taxon>
        <taxon>Chordata</taxon>
        <taxon>Craniata</taxon>
        <taxon>Vertebrata</taxon>
        <taxon>Euteleostomi</taxon>
        <taxon>Actinopterygii</taxon>
        <taxon>Neopterygii</taxon>
        <taxon>Teleostei</taxon>
        <taxon>Anguilliformes</taxon>
        <taxon>Anguillidae</taxon>
        <taxon>Anguilla</taxon>
    </lineage>
</organism>
<dbReference type="EMBL" id="GBXM01022188">
    <property type="protein sequence ID" value="JAH86389.1"/>
    <property type="molecule type" value="Transcribed_RNA"/>
</dbReference>